<keyword evidence="1" id="KW-1133">Transmembrane helix</keyword>
<comment type="caution">
    <text evidence="2">The sequence shown here is derived from an EMBL/GenBank/DDBJ whole genome shotgun (WGS) entry which is preliminary data.</text>
</comment>
<keyword evidence="1" id="KW-0812">Transmembrane</keyword>
<feature type="transmembrane region" description="Helical" evidence="1">
    <location>
        <begin position="54"/>
        <end position="76"/>
    </location>
</feature>
<name>A0AAV0K4P0_9ROSI</name>
<dbReference type="EMBL" id="CAMGYJ010000005">
    <property type="protein sequence ID" value="CAI0416971.1"/>
    <property type="molecule type" value="Genomic_DNA"/>
</dbReference>
<proteinExistence type="predicted"/>
<keyword evidence="1" id="KW-0472">Membrane</keyword>
<reference evidence="2" key="1">
    <citation type="submission" date="2022-08" db="EMBL/GenBank/DDBJ databases">
        <authorList>
            <person name="Gutierrez-Valencia J."/>
        </authorList>
    </citation>
    <scope>NUCLEOTIDE SEQUENCE</scope>
</reference>
<dbReference type="Proteomes" id="UP001154282">
    <property type="component" value="Unassembled WGS sequence"/>
</dbReference>
<accession>A0AAV0K4P0</accession>
<evidence type="ECO:0000313" key="2">
    <source>
        <dbReference type="EMBL" id="CAI0416971.1"/>
    </source>
</evidence>
<organism evidence="2 3">
    <name type="scientific">Linum tenue</name>
    <dbReference type="NCBI Taxonomy" id="586396"/>
    <lineage>
        <taxon>Eukaryota</taxon>
        <taxon>Viridiplantae</taxon>
        <taxon>Streptophyta</taxon>
        <taxon>Embryophyta</taxon>
        <taxon>Tracheophyta</taxon>
        <taxon>Spermatophyta</taxon>
        <taxon>Magnoliopsida</taxon>
        <taxon>eudicotyledons</taxon>
        <taxon>Gunneridae</taxon>
        <taxon>Pentapetalae</taxon>
        <taxon>rosids</taxon>
        <taxon>fabids</taxon>
        <taxon>Malpighiales</taxon>
        <taxon>Linaceae</taxon>
        <taxon>Linum</taxon>
    </lineage>
</organism>
<keyword evidence="3" id="KW-1185">Reference proteome</keyword>
<gene>
    <name evidence="2" type="ORF">LITE_LOCUS17157</name>
</gene>
<sequence>MLLHYFVLSYKTDRFCSELLSVPVGQQENNGVEEGVSWMILFGNRRIQLVKKMMMMYVLELSEFYLFLNVIAFDIYKYDCDN</sequence>
<evidence type="ECO:0000256" key="1">
    <source>
        <dbReference type="SAM" id="Phobius"/>
    </source>
</evidence>
<evidence type="ECO:0000313" key="3">
    <source>
        <dbReference type="Proteomes" id="UP001154282"/>
    </source>
</evidence>
<protein>
    <submittedName>
        <fullName evidence="2">Uncharacterized protein</fullName>
    </submittedName>
</protein>
<dbReference type="AlphaFoldDB" id="A0AAV0K4P0"/>